<name>K1V9E5_TRIAC</name>
<feature type="compositionally biased region" description="Basic residues" evidence="1">
    <location>
        <begin position="740"/>
        <end position="751"/>
    </location>
</feature>
<feature type="region of interest" description="Disordered" evidence="1">
    <location>
        <begin position="687"/>
        <end position="1146"/>
    </location>
</feature>
<comment type="caution">
    <text evidence="2">The sequence shown here is derived from an EMBL/GenBank/DDBJ whole genome shotgun (WGS) entry which is preliminary data.</text>
</comment>
<evidence type="ECO:0000256" key="1">
    <source>
        <dbReference type="SAM" id="MobiDB-lite"/>
    </source>
</evidence>
<feature type="compositionally biased region" description="Pro residues" evidence="1">
    <location>
        <begin position="1208"/>
        <end position="1219"/>
    </location>
</feature>
<feature type="compositionally biased region" description="Basic and acidic residues" evidence="1">
    <location>
        <begin position="727"/>
        <end position="739"/>
    </location>
</feature>
<organism evidence="2 3">
    <name type="scientific">Trichosporon asahii var. asahii (strain CBS 8904)</name>
    <name type="common">Yeast</name>
    <dbReference type="NCBI Taxonomy" id="1220162"/>
    <lineage>
        <taxon>Eukaryota</taxon>
        <taxon>Fungi</taxon>
        <taxon>Dikarya</taxon>
        <taxon>Basidiomycota</taxon>
        <taxon>Agaricomycotina</taxon>
        <taxon>Tremellomycetes</taxon>
        <taxon>Trichosporonales</taxon>
        <taxon>Trichosporonaceae</taxon>
        <taxon>Trichosporon</taxon>
    </lineage>
</organism>
<feature type="compositionally biased region" description="Low complexity" evidence="1">
    <location>
        <begin position="160"/>
        <end position="169"/>
    </location>
</feature>
<feature type="compositionally biased region" description="Acidic residues" evidence="1">
    <location>
        <begin position="1003"/>
        <end position="1015"/>
    </location>
</feature>
<feature type="compositionally biased region" description="Basic and acidic residues" evidence="1">
    <location>
        <begin position="388"/>
        <end position="401"/>
    </location>
</feature>
<feature type="compositionally biased region" description="Basic and acidic residues" evidence="1">
    <location>
        <begin position="95"/>
        <end position="111"/>
    </location>
</feature>
<feature type="region of interest" description="Disordered" evidence="1">
    <location>
        <begin position="582"/>
        <end position="651"/>
    </location>
</feature>
<feature type="compositionally biased region" description="Pro residues" evidence="1">
    <location>
        <begin position="303"/>
        <end position="334"/>
    </location>
</feature>
<accession>K1V9E5</accession>
<feature type="compositionally biased region" description="Basic and acidic residues" evidence="1">
    <location>
        <begin position="262"/>
        <end position="271"/>
    </location>
</feature>
<feature type="compositionally biased region" description="Basic residues" evidence="1">
    <location>
        <begin position="1073"/>
        <end position="1090"/>
    </location>
</feature>
<sequence>MPPRKRTRGGRQSTQAARSASPAVSPSTSGAASTPPSTTQRQTRRRAAAQSTAGGGAGPSPYRTRHHRPFRGLEEAAKEGGPSDLIPPSDDEEYDAWRAVRAVERLEHESEAGPSRAATRPPGFPTIHYDDDEEEVVVRVNTSILSPDSVPSTVSRSRQPSRLRSVASPSLPPSPSPNPIHSASNLPPLSPSPRPRQFQLLFSSQESYGSGGWSSSPPSSGSLTPRPTPSRKGKERAYEFGDESASLKAQTPTTLPLSPSRTLEKEDDERLPIQTTVDGVSDSPQLPPRARPPEIQQDVPESPLSPQPAPQSIPSPRQAPPDPSPHPPASPPHQSPEARPREAEDIRISPTPEGPSPIYRSLSLPKPLDSQDPLDFFDDPAPALPEIASEHEHATEDESHAHLSSPHQPMEIDVAQKTAEGKQGDDISTSERPDLRSQSPPRPSLQPEKGQDDVAADQPLPDAYDESQPAGEAIPVIESVDAPQRQDAVLFPPSLVSAPSQPPAPPSARARPSSPPGASQRSSLLRADLRIPASQRSHRSRQSDGPADPALLQFRFARTFRNRTALQLQPYTRERQMYERALKRGGLAKSKRAIAPLREVKEASDIDEEEEGASDQSSDEDVTPPDAIVIGGTQERQQQQKQRRSRPPVELVDADFDEYLLEFGEAAAEDDDAAQRELQKIARKRLRAEKEAKRAARRAERERREFEALLGERRGEDLANRAPPPRPRGDTPKDKDARKRPATQHATRKQREKTPQAQKSTLAKSKGKTGKTPRTMTYSRRHREARDRAGSDSDSPLSDPPEEEALPIAPVRVTLSPDSDAAPLLSQGPPHREASALPTPLSPDVFGGDGMELDMDMGAAFFDDINTPSPGPVNNDNDDDEPEFRGRSSRSTSAVKRRRLPSSSSADSDDDCSSPAPAPRDKRQKIARRMLPGVMLKRLEQDARERERRRQEGKQRRARSRTRSPVRPGHAVVRRGGGGGLDDMADLFDSDEEESAPQIVDLAAEEGSDGSDGSDADGPIDVSSDSSSDGFEAMEDNRPNDALARLQRGDFESIVRGRPTPAPRRKDLAGQPRTKRQRRPTLGFSKHRRSVLSSTGRLIQTRLDFPVEEPGAARKSKKSRRVSRAEGQRSAGRSEGRKRPTATRPAIRLDDHVIFATDEFAFESESEVEIIAEKSPTPRPADPIGRTNRPFQRVQSKGARRPIQTTLTPPPAPAPPPPKVTKEQVDEGVGRARSWANFDKFPIDFDIQPLPTGVFLSCDTIPGSGRLNALIDVLSGQAEELKPLRTSGVHLHSEMSTDEVTAVLPIVLDGIYDQVVRFADDVNSAPPDFTPLVFFRDYLAQKPEDTQITIFTFFTTFAERLNSVSVTGRKEDRPLMHQLLLARYALLELTVVTNSPGVISAASTVISLLLTYGFDRTVRPLKRLLRGDSDSPEIRDPTVGVWVAVGHALASFDALHEKEDTYGTAIGDALEQRYKNELGPLAAERVWFLVFGLCAISQFSHDGSVDKDYVPSPRWSLVKRALGLIKVTHSLEVEEAAHRDQLLGRDRYIKTMVARCLRLSSTWQWSFDRSSFSVATRDLGMIFKERQQRNLPTEPAADFPTFISAFDFSLTATEDTKRASAFELYLRLAAVAASDLIGCAEELTEAHQAERDVQRLIMSIFPLSAVPFSRERPPTPRQLGALINRYSTMVVACYFSPALLPWLLANSAKWLSFEAADFESRQVCIRGLMYLAVACRHHGHALDGVVGKLAEMLAILQAELEKVKKPTYIQQGFFPRRIEIERTMVLVVTCFRQIILHASYTPRDEPVYPDPALLHESWTGRVFELDLAKDFKSGLEIVSTIQAFLDARAAALPKKAKKARDLKRAESDDYPSLGFEFDDIDLELLGGADLGDAGQREEDPIEKMDAEFARIIMDVICPKIYRLLSDMLPTDADDETERERERERLVLVGKLTKCWSDCAGIVVVEHGIADWSLYVGSFGSQSWARLSSVYGRIQVGLQFMSTVASADPASYRAYREEYALLFFQSITATRISTEHKYLEALLSLPGVGTDPLFRGAPSVFSAPDPPSHPPVHSPSPPPIDASGDFTIGAAAPEPEPEVVGPITRSLFLARRQRLLSLVLGNLRSVLEDTHTEVSTKAFVFRCLNELVSASRLYRGRIVGVIAKEEYGLWMRELKDELAWVCDRVPSVMTLTD</sequence>
<dbReference type="PANTHER" id="PTHR28122:SF1">
    <property type="entry name" value="E3 UBIQUITIN-PROTEIN LIGASE SUBSTRATE RECEPTOR MMS22"/>
    <property type="match status" value="1"/>
</dbReference>
<dbReference type="GO" id="GO:0000724">
    <property type="term" value="P:double-strand break repair via homologous recombination"/>
    <property type="evidence" value="ECO:0007669"/>
    <property type="project" value="TreeGrafter"/>
</dbReference>
<dbReference type="STRING" id="1220162.K1V9E5"/>
<dbReference type="HOGENOM" id="CLU_230272_0_0_1"/>
<feature type="compositionally biased region" description="Low complexity" evidence="1">
    <location>
        <begin position="251"/>
        <end position="261"/>
    </location>
</feature>
<feature type="compositionally biased region" description="Acidic residues" evidence="1">
    <location>
        <begin position="605"/>
        <end position="623"/>
    </location>
</feature>
<dbReference type="OrthoDB" id="2386201at2759"/>
<feature type="compositionally biased region" description="Low complexity" evidence="1">
    <location>
        <begin position="507"/>
        <end position="523"/>
    </location>
</feature>
<dbReference type="InParanoid" id="K1V9E5"/>
<dbReference type="GO" id="GO:0035361">
    <property type="term" value="C:Cul8-RING ubiquitin ligase complex"/>
    <property type="evidence" value="ECO:0007669"/>
    <property type="project" value="TreeGrafter"/>
</dbReference>
<dbReference type="eggNOG" id="ENOG502QSDS">
    <property type="taxonomic scope" value="Eukaryota"/>
</dbReference>
<feature type="compositionally biased region" description="Basic and acidic residues" evidence="1">
    <location>
        <begin position="419"/>
        <end position="435"/>
    </location>
</feature>
<proteinExistence type="predicted"/>
<evidence type="ECO:0000313" key="2">
    <source>
        <dbReference type="EMBL" id="EKC97355.1"/>
    </source>
</evidence>
<dbReference type="OMA" id="DNRIDYM"/>
<dbReference type="EMBL" id="AMBO01000412">
    <property type="protein sequence ID" value="EKC97355.1"/>
    <property type="molecule type" value="Genomic_DNA"/>
</dbReference>
<keyword evidence="3" id="KW-1185">Reference proteome</keyword>
<dbReference type="Proteomes" id="UP000006757">
    <property type="component" value="Unassembled WGS sequence"/>
</dbReference>
<feature type="compositionally biased region" description="Low complexity" evidence="1">
    <location>
        <begin position="203"/>
        <end position="225"/>
    </location>
</feature>
<gene>
    <name evidence="2" type="ORF">A1Q2_08278</name>
</gene>
<dbReference type="InterPro" id="IPR019021">
    <property type="entry name" value="Mms22"/>
</dbReference>
<feature type="compositionally biased region" description="Basic and acidic residues" evidence="1">
    <location>
        <begin position="336"/>
        <end position="347"/>
    </location>
</feature>
<feature type="region of interest" description="Disordered" evidence="1">
    <location>
        <begin position="1"/>
        <end position="550"/>
    </location>
</feature>
<reference evidence="2 3" key="1">
    <citation type="journal article" date="2012" name="Eukaryot. Cell">
        <title>Genome sequence of the Trichosporon asahii environmental strain CBS 8904.</title>
        <authorList>
            <person name="Yang R.Y."/>
            <person name="Li H.T."/>
            <person name="Zhu H."/>
            <person name="Zhou G.P."/>
            <person name="Wang M."/>
            <person name="Wang L."/>
        </authorList>
    </citation>
    <scope>NUCLEOTIDE SEQUENCE [LARGE SCALE GENOMIC DNA]</scope>
    <source>
        <strain evidence="2 3">CBS 8904</strain>
    </source>
</reference>
<feature type="compositionally biased region" description="Pro residues" evidence="1">
    <location>
        <begin position="2063"/>
        <end position="2079"/>
    </location>
</feature>
<feature type="compositionally biased region" description="Basic and acidic residues" evidence="1">
    <location>
        <begin position="1123"/>
        <end position="1138"/>
    </location>
</feature>
<dbReference type="GO" id="GO:0031297">
    <property type="term" value="P:replication fork processing"/>
    <property type="evidence" value="ECO:0007669"/>
    <property type="project" value="InterPro"/>
</dbReference>
<feature type="compositionally biased region" description="Basic and acidic residues" evidence="1">
    <location>
        <begin position="688"/>
        <end position="719"/>
    </location>
</feature>
<feature type="compositionally biased region" description="Low complexity" evidence="1">
    <location>
        <begin position="16"/>
        <end position="41"/>
    </location>
</feature>
<dbReference type="GO" id="GO:0005634">
    <property type="term" value="C:nucleus"/>
    <property type="evidence" value="ECO:0007669"/>
    <property type="project" value="InterPro"/>
</dbReference>
<feature type="compositionally biased region" description="Basic and acidic residues" evidence="1">
    <location>
        <begin position="937"/>
        <end position="955"/>
    </location>
</feature>
<feature type="region of interest" description="Disordered" evidence="1">
    <location>
        <begin position="2058"/>
        <end position="2079"/>
    </location>
</feature>
<feature type="region of interest" description="Disordered" evidence="1">
    <location>
        <begin position="1173"/>
        <end position="1223"/>
    </location>
</feature>
<evidence type="ECO:0008006" key="4">
    <source>
        <dbReference type="Google" id="ProtNLM"/>
    </source>
</evidence>
<feature type="compositionally biased region" description="Polar residues" evidence="1">
    <location>
        <begin position="273"/>
        <end position="284"/>
    </location>
</feature>
<evidence type="ECO:0000313" key="3">
    <source>
        <dbReference type="Proteomes" id="UP000006757"/>
    </source>
</evidence>
<protein>
    <recommendedName>
        <fullName evidence="4">Mus7/MMS22 family-domain-containing protein</fullName>
    </recommendedName>
</protein>
<dbReference type="Pfam" id="PF09462">
    <property type="entry name" value="Mus7"/>
    <property type="match status" value="1"/>
</dbReference>
<dbReference type="PANTHER" id="PTHR28122">
    <property type="entry name" value="E3 UBIQUITIN-PROTEIN LIGASE SUBSTRATE RECEPTOR MMS22"/>
    <property type="match status" value="1"/>
</dbReference>
<feature type="compositionally biased region" description="Acidic residues" evidence="1">
    <location>
        <begin position="983"/>
        <end position="995"/>
    </location>
</feature>
<feature type="compositionally biased region" description="Polar residues" evidence="1">
    <location>
        <begin position="140"/>
        <end position="158"/>
    </location>
</feature>